<dbReference type="AlphaFoldDB" id="A0A1X2HYS2"/>
<keyword evidence="2" id="KW-1185">Reference proteome</keyword>
<gene>
    <name evidence="1" type="ORF">BCR42DRAFT_428167</name>
</gene>
<name>A0A1X2HYS2_9FUNG</name>
<proteinExistence type="predicted"/>
<evidence type="ECO:0000313" key="1">
    <source>
        <dbReference type="EMBL" id="ORZ05375.1"/>
    </source>
</evidence>
<dbReference type="EMBL" id="MCGE01000044">
    <property type="protein sequence ID" value="ORZ05375.1"/>
    <property type="molecule type" value="Genomic_DNA"/>
</dbReference>
<comment type="caution">
    <text evidence="1">The sequence shown here is derived from an EMBL/GenBank/DDBJ whole genome shotgun (WGS) entry which is preliminary data.</text>
</comment>
<sequence length="62" mass="6992">MPHAPVRSNTSRSTMTDAPIHLLPIPACSSYDVHRHNHMMERPRESVCMYDCVCVLVVAIQS</sequence>
<reference evidence="1 2" key="1">
    <citation type="submission" date="2016-07" db="EMBL/GenBank/DDBJ databases">
        <title>Pervasive Adenine N6-methylation of Active Genes in Fungi.</title>
        <authorList>
            <consortium name="DOE Joint Genome Institute"/>
            <person name="Mondo S.J."/>
            <person name="Dannebaum R.O."/>
            <person name="Kuo R.C."/>
            <person name="Labutti K."/>
            <person name="Haridas S."/>
            <person name="Kuo A."/>
            <person name="Salamov A."/>
            <person name="Ahrendt S.R."/>
            <person name="Lipzen A."/>
            <person name="Sullivan W."/>
            <person name="Andreopoulos W.B."/>
            <person name="Clum A."/>
            <person name="Lindquist E."/>
            <person name="Daum C."/>
            <person name="Ramamoorthy G.K."/>
            <person name="Gryganskyi A."/>
            <person name="Culley D."/>
            <person name="Magnuson J.K."/>
            <person name="James T.Y."/>
            <person name="O'Malley M.A."/>
            <person name="Stajich J.E."/>
            <person name="Spatafora J.W."/>
            <person name="Visel A."/>
            <person name="Grigoriev I.V."/>
        </authorList>
    </citation>
    <scope>NUCLEOTIDE SEQUENCE [LARGE SCALE GENOMIC DNA]</scope>
    <source>
        <strain evidence="1 2">NRRL 1336</strain>
    </source>
</reference>
<protein>
    <submittedName>
        <fullName evidence="1">Uncharacterized protein</fullName>
    </submittedName>
</protein>
<evidence type="ECO:0000313" key="2">
    <source>
        <dbReference type="Proteomes" id="UP000193560"/>
    </source>
</evidence>
<dbReference type="Proteomes" id="UP000193560">
    <property type="component" value="Unassembled WGS sequence"/>
</dbReference>
<accession>A0A1X2HYS2</accession>
<organism evidence="1 2">
    <name type="scientific">Absidia repens</name>
    <dbReference type="NCBI Taxonomy" id="90262"/>
    <lineage>
        <taxon>Eukaryota</taxon>
        <taxon>Fungi</taxon>
        <taxon>Fungi incertae sedis</taxon>
        <taxon>Mucoromycota</taxon>
        <taxon>Mucoromycotina</taxon>
        <taxon>Mucoromycetes</taxon>
        <taxon>Mucorales</taxon>
        <taxon>Cunninghamellaceae</taxon>
        <taxon>Absidia</taxon>
    </lineage>
</organism>